<reference evidence="2" key="1">
    <citation type="submission" date="2016-10" db="EMBL/GenBank/DDBJ databases">
        <authorList>
            <person name="Varghese N."/>
        </authorList>
    </citation>
    <scope>NUCLEOTIDE SEQUENCE</scope>
</reference>
<keyword evidence="1" id="KW-0812">Transmembrane</keyword>
<organism evidence="2">
    <name type="scientific">uncultured virus</name>
    <dbReference type="NCBI Taxonomy" id="340016"/>
    <lineage>
        <taxon>Viruses</taxon>
        <taxon>environmental samples</taxon>
    </lineage>
</organism>
<evidence type="ECO:0000313" key="2">
    <source>
        <dbReference type="EMBL" id="ASF00211.1"/>
    </source>
</evidence>
<dbReference type="EMBL" id="KY052821">
    <property type="protein sequence ID" value="ASF00211.1"/>
    <property type="molecule type" value="Genomic_DNA"/>
</dbReference>
<feature type="transmembrane region" description="Helical" evidence="1">
    <location>
        <begin position="120"/>
        <end position="144"/>
    </location>
</feature>
<name>A0A218MLT4_9VIRU</name>
<reference evidence="2" key="2">
    <citation type="journal article" date="2017" name="Nat. Commun.">
        <title>Single-virus genomics reveals hidden cosmopolitan and abundant viruses.</title>
        <authorList>
            <person name="Martinez-Hernandez F."/>
            <person name="Fornas O."/>
            <person name="Lluesma Gomez M."/>
            <person name="Bolduc B."/>
            <person name="de la Cruz Pena M.J."/>
            <person name="Martinez J.M."/>
            <person name="Anton J."/>
            <person name="Gasol J.M."/>
            <person name="Rosselli R."/>
            <person name="Rodriguez-Valera F."/>
            <person name="Sullivan M.B."/>
            <person name="Acinas S.G."/>
            <person name="Martinez-Garcia M."/>
        </authorList>
    </citation>
    <scope>NUCLEOTIDE SEQUENCE</scope>
</reference>
<keyword evidence="1" id="KW-0472">Membrane</keyword>
<accession>A0A218MLT4</accession>
<keyword evidence="1" id="KW-1133">Transmembrane helix</keyword>
<sequence>MLKKNHLGIALGADMNTNQTIKTSRFAHKNKFKSILILFLFIASCSIIETTIESTKKVGEAVIDETVDLGKVIISIPVDATKTIVDKIDEELHESDPKPLEETPLPQATPEEDKSIYTSLYGIAMALLVALLILIFRFVFVNLLKGYR</sequence>
<protein>
    <submittedName>
        <fullName evidence="2">Uncharacterized protein</fullName>
    </submittedName>
</protein>
<evidence type="ECO:0000256" key="1">
    <source>
        <dbReference type="SAM" id="Phobius"/>
    </source>
</evidence>
<feature type="transmembrane region" description="Helical" evidence="1">
    <location>
        <begin position="35"/>
        <end position="52"/>
    </location>
</feature>
<proteinExistence type="predicted"/>